<dbReference type="EMBL" id="JAZGQO010000011">
    <property type="protein sequence ID" value="KAK6173390.1"/>
    <property type="molecule type" value="Genomic_DNA"/>
</dbReference>
<comment type="caution">
    <text evidence="1">The sequence shown here is derived from an EMBL/GenBank/DDBJ whole genome shotgun (WGS) entry which is preliminary data.</text>
</comment>
<name>A0AAN8JE12_PATCE</name>
<proteinExistence type="predicted"/>
<sequence>MLKESESTKKVIAMLKVDDIPECLRSCLLDNYPQVMLAKLELDNFSYSSGNSNLLFKFRSVLSTNTVKHDNLDNADDSLMKLDITMVKGRSNINSPALYVNHLLLMHQW</sequence>
<evidence type="ECO:0000313" key="2">
    <source>
        <dbReference type="Proteomes" id="UP001347796"/>
    </source>
</evidence>
<reference evidence="1 2" key="1">
    <citation type="submission" date="2024-01" db="EMBL/GenBank/DDBJ databases">
        <title>The genome of the rayed Mediterranean limpet Patella caerulea (Linnaeus, 1758).</title>
        <authorList>
            <person name="Anh-Thu Weber A."/>
            <person name="Halstead-Nussloch G."/>
        </authorList>
    </citation>
    <scope>NUCLEOTIDE SEQUENCE [LARGE SCALE GENOMIC DNA]</scope>
    <source>
        <strain evidence="1">AATW-2023a</strain>
        <tissue evidence="1">Whole specimen</tissue>
    </source>
</reference>
<dbReference type="AlphaFoldDB" id="A0AAN8JE12"/>
<keyword evidence="2" id="KW-1185">Reference proteome</keyword>
<dbReference type="Proteomes" id="UP001347796">
    <property type="component" value="Unassembled WGS sequence"/>
</dbReference>
<protein>
    <submittedName>
        <fullName evidence="1">Uncharacterized protein</fullName>
    </submittedName>
</protein>
<evidence type="ECO:0000313" key="1">
    <source>
        <dbReference type="EMBL" id="KAK6173390.1"/>
    </source>
</evidence>
<gene>
    <name evidence="1" type="ORF">SNE40_016850</name>
</gene>
<accession>A0AAN8JE12</accession>
<organism evidence="1 2">
    <name type="scientific">Patella caerulea</name>
    <name type="common">Rayed Mediterranean limpet</name>
    <dbReference type="NCBI Taxonomy" id="87958"/>
    <lineage>
        <taxon>Eukaryota</taxon>
        <taxon>Metazoa</taxon>
        <taxon>Spiralia</taxon>
        <taxon>Lophotrochozoa</taxon>
        <taxon>Mollusca</taxon>
        <taxon>Gastropoda</taxon>
        <taxon>Patellogastropoda</taxon>
        <taxon>Patelloidea</taxon>
        <taxon>Patellidae</taxon>
        <taxon>Patella</taxon>
    </lineage>
</organism>